<protein>
    <submittedName>
        <fullName evidence="2">Phospholipase A2</fullName>
    </submittedName>
</protein>
<reference evidence="2" key="1">
    <citation type="journal article" date="2011" name="Aquaculture">
        <title>The influence of dietary constituents on the molecular ontogeny of digestive capability and effects on growth and appetite in Atlantic cod larvae (Gadus morhua).</title>
        <authorList>
            <person name="Kortner T.M."/>
            <person name="Overrein I."/>
            <person name="Oie G."/>
            <person name="Kjorsvik E."/>
            <person name="Arukwe A."/>
        </authorList>
    </citation>
    <scope>NUCLEOTIDE SEQUENCE</scope>
    <source>
        <tissue evidence="2">Whole larva</tissue>
    </source>
</reference>
<sequence>SATTMQCCTILAGPSWTTPTQRCTATTVTPTTRPSPAS</sequence>
<feature type="region of interest" description="Disordered" evidence="1">
    <location>
        <begin position="19"/>
        <end position="38"/>
    </location>
</feature>
<dbReference type="EMBL" id="GU054507">
    <property type="protein sequence ID" value="ADG64734.1"/>
    <property type="molecule type" value="mRNA"/>
</dbReference>
<organism evidence="2">
    <name type="scientific">Gadus morhua</name>
    <name type="common">Atlantic cod</name>
    <dbReference type="NCBI Taxonomy" id="8049"/>
    <lineage>
        <taxon>Eukaryota</taxon>
        <taxon>Metazoa</taxon>
        <taxon>Chordata</taxon>
        <taxon>Craniata</taxon>
        <taxon>Vertebrata</taxon>
        <taxon>Euteleostomi</taxon>
        <taxon>Actinopterygii</taxon>
        <taxon>Neopterygii</taxon>
        <taxon>Teleostei</taxon>
        <taxon>Neoteleostei</taxon>
        <taxon>Acanthomorphata</taxon>
        <taxon>Zeiogadaria</taxon>
        <taxon>Gadariae</taxon>
        <taxon>Gadiformes</taxon>
        <taxon>Gadoidei</taxon>
        <taxon>Gadidae</taxon>
        <taxon>Gadus</taxon>
    </lineage>
</organism>
<feature type="non-terminal residue" evidence="2">
    <location>
        <position position="1"/>
    </location>
</feature>
<feature type="non-terminal residue" evidence="2">
    <location>
        <position position="38"/>
    </location>
</feature>
<dbReference type="AlphaFoldDB" id="D6MXZ0"/>
<accession>D6MXZ0</accession>
<proteinExistence type="evidence at transcript level"/>
<evidence type="ECO:0000313" key="2">
    <source>
        <dbReference type="EMBL" id="ADG64734.1"/>
    </source>
</evidence>
<name>D6MXZ0_GADMO</name>
<evidence type="ECO:0000256" key="1">
    <source>
        <dbReference type="SAM" id="MobiDB-lite"/>
    </source>
</evidence>